<organism evidence="11 12">
    <name type="scientific">Talaromyces rugulosus</name>
    <name type="common">Penicillium rugulosum</name>
    <dbReference type="NCBI Taxonomy" id="121627"/>
    <lineage>
        <taxon>Eukaryota</taxon>
        <taxon>Fungi</taxon>
        <taxon>Dikarya</taxon>
        <taxon>Ascomycota</taxon>
        <taxon>Pezizomycotina</taxon>
        <taxon>Eurotiomycetes</taxon>
        <taxon>Eurotiomycetidae</taxon>
        <taxon>Eurotiales</taxon>
        <taxon>Trichocomaceae</taxon>
        <taxon>Talaromyces</taxon>
        <taxon>Talaromyces sect. Islandici</taxon>
    </lineage>
</organism>
<evidence type="ECO:0000256" key="7">
    <source>
        <dbReference type="ARBA" id="ARBA00041324"/>
    </source>
</evidence>
<evidence type="ECO:0000256" key="3">
    <source>
        <dbReference type="ARBA" id="ARBA00022076"/>
    </source>
</evidence>
<dbReference type="Gene3D" id="3.40.50.170">
    <property type="entry name" value="Formyl transferase, N-terminal domain"/>
    <property type="match status" value="1"/>
</dbReference>
<dbReference type="GO" id="GO:0006189">
    <property type="term" value="P:'de novo' IMP biosynthetic process"/>
    <property type="evidence" value="ECO:0007669"/>
    <property type="project" value="InterPro"/>
</dbReference>
<dbReference type="PANTHER" id="PTHR43369:SF2">
    <property type="entry name" value="PHOSPHORIBOSYLGLYCINAMIDE FORMYLTRANSFERASE"/>
    <property type="match status" value="1"/>
</dbReference>
<proteinExistence type="inferred from homology"/>
<evidence type="ECO:0000256" key="4">
    <source>
        <dbReference type="ARBA" id="ARBA00022679"/>
    </source>
</evidence>
<comment type="catalytic activity">
    <reaction evidence="9">
        <text>N(1)-(5-phospho-beta-D-ribosyl)glycinamide + (6R)-10-formyltetrahydrofolate = N(2)-formyl-N(1)-(5-phospho-beta-D-ribosyl)glycinamide + (6S)-5,6,7,8-tetrahydrofolate + H(+)</text>
        <dbReference type="Rhea" id="RHEA:15053"/>
        <dbReference type="ChEBI" id="CHEBI:15378"/>
        <dbReference type="ChEBI" id="CHEBI:57453"/>
        <dbReference type="ChEBI" id="CHEBI:143788"/>
        <dbReference type="ChEBI" id="CHEBI:147286"/>
        <dbReference type="ChEBI" id="CHEBI:195366"/>
        <dbReference type="EC" id="2.1.2.2"/>
    </reaction>
</comment>
<dbReference type="AlphaFoldDB" id="A0A7H8R320"/>
<dbReference type="SUPFAM" id="SSF53328">
    <property type="entry name" value="Formyltransferase"/>
    <property type="match status" value="1"/>
</dbReference>
<dbReference type="RefSeq" id="XP_035346833.1">
    <property type="nucleotide sequence ID" value="XM_035490940.1"/>
</dbReference>
<dbReference type="GO" id="GO:0004644">
    <property type="term" value="F:phosphoribosylglycinamide formyltransferase activity"/>
    <property type="evidence" value="ECO:0007669"/>
    <property type="project" value="UniProtKB-EC"/>
</dbReference>
<protein>
    <recommendedName>
        <fullName evidence="3">Phosphoribosylglycinamide formyltransferase</fullName>
        <ecNumber evidence="2">2.1.2.2</ecNumber>
    </recommendedName>
    <alternativeName>
        <fullName evidence="8">5'-phosphoribosylglycinamide transformylase</fullName>
    </alternativeName>
    <alternativeName>
        <fullName evidence="7">GAR transformylase</fullName>
    </alternativeName>
</protein>
<evidence type="ECO:0000313" key="12">
    <source>
        <dbReference type="Proteomes" id="UP000509510"/>
    </source>
</evidence>
<evidence type="ECO:0000256" key="5">
    <source>
        <dbReference type="ARBA" id="ARBA00022755"/>
    </source>
</evidence>
<dbReference type="InterPro" id="IPR036477">
    <property type="entry name" value="Formyl_transf_N_sf"/>
</dbReference>
<evidence type="ECO:0000256" key="9">
    <source>
        <dbReference type="ARBA" id="ARBA00047664"/>
    </source>
</evidence>
<dbReference type="EC" id="2.1.2.2" evidence="2"/>
<dbReference type="Pfam" id="PF00551">
    <property type="entry name" value="Formyl_trans_N"/>
    <property type="match status" value="1"/>
</dbReference>
<dbReference type="PANTHER" id="PTHR43369">
    <property type="entry name" value="PHOSPHORIBOSYLGLYCINAMIDE FORMYLTRANSFERASE"/>
    <property type="match status" value="1"/>
</dbReference>
<evidence type="ECO:0000313" key="11">
    <source>
        <dbReference type="EMBL" id="QKX60657.1"/>
    </source>
</evidence>
<comment type="similarity">
    <text evidence="6">Belongs to the GART family.</text>
</comment>
<name>A0A7H8R320_TALRU</name>
<dbReference type="InterPro" id="IPR002376">
    <property type="entry name" value="Formyl_transf_N"/>
</dbReference>
<dbReference type="FunFam" id="3.40.50.170:FF:000009">
    <property type="entry name" value="Phosphoribosylglycinamide formyltransferase (Eurofung)"/>
    <property type="match status" value="1"/>
</dbReference>
<dbReference type="InterPro" id="IPR004607">
    <property type="entry name" value="GART"/>
</dbReference>
<comment type="pathway">
    <text evidence="1">Purine metabolism; IMP biosynthesis via de novo pathway; N(2)-formyl-N(1)-(5-phospho-D-ribosyl)glycinamide from N(1)-(5-phospho-D-ribosyl)glycinamide (10-formyl THF route): step 1/1.</text>
</comment>
<feature type="domain" description="Formyl transferase N-terminal" evidence="10">
    <location>
        <begin position="6"/>
        <end position="206"/>
    </location>
</feature>
<dbReference type="GO" id="GO:0005737">
    <property type="term" value="C:cytoplasm"/>
    <property type="evidence" value="ECO:0007669"/>
    <property type="project" value="TreeGrafter"/>
</dbReference>
<evidence type="ECO:0000256" key="6">
    <source>
        <dbReference type="ARBA" id="ARBA00038440"/>
    </source>
</evidence>
<dbReference type="Proteomes" id="UP000509510">
    <property type="component" value="Chromosome IV"/>
</dbReference>
<dbReference type="OrthoDB" id="5575075at2759"/>
<dbReference type="NCBIfam" id="TIGR00639">
    <property type="entry name" value="PurN"/>
    <property type="match status" value="1"/>
</dbReference>
<evidence type="ECO:0000256" key="8">
    <source>
        <dbReference type="ARBA" id="ARBA00041682"/>
    </source>
</evidence>
<dbReference type="GeneID" id="55995293"/>
<keyword evidence="12" id="KW-1185">Reference proteome</keyword>
<keyword evidence="5" id="KW-0658">Purine biosynthesis</keyword>
<dbReference type="KEGG" id="trg:TRUGW13939_07803"/>
<keyword evidence="4" id="KW-0808">Transferase</keyword>
<evidence type="ECO:0000256" key="2">
    <source>
        <dbReference type="ARBA" id="ARBA00012254"/>
    </source>
</evidence>
<evidence type="ECO:0000259" key="10">
    <source>
        <dbReference type="Pfam" id="PF00551"/>
    </source>
</evidence>
<accession>A0A7H8R320</accession>
<dbReference type="EMBL" id="CP055901">
    <property type="protein sequence ID" value="QKX60657.1"/>
    <property type="molecule type" value="Genomic_DNA"/>
</dbReference>
<evidence type="ECO:0000256" key="1">
    <source>
        <dbReference type="ARBA" id="ARBA00005054"/>
    </source>
</evidence>
<sequence length="225" mass="24726">MDNEIRLTVLISGSGTNLQAVIDKIQANQLVPSARIVRVISNRKDAFGLERAKTAGIPTVYHNLVKYKKAHPPTPEGIKVAREEYDAELARLVLADSPGLVVCLGFMHVLSTNFLQPLEEKGLKIINLHPALPGAFNGIDAIERAHAAWRRGEISKTGVMIHDVISEVDMGTPILVKEIPFVEGSDENLEHFTQKVHETEWAAVIEGIQIAMQEVKEKKRSAASA</sequence>
<dbReference type="HAMAP" id="MF_01930">
    <property type="entry name" value="PurN"/>
    <property type="match status" value="1"/>
</dbReference>
<gene>
    <name evidence="11" type="ORF">TRUGW13939_07803</name>
</gene>
<reference evidence="12" key="1">
    <citation type="submission" date="2020-06" db="EMBL/GenBank/DDBJ databases">
        <title>A chromosome-scale genome assembly of Talaromyces rugulosus W13939.</title>
        <authorList>
            <person name="Wang B."/>
            <person name="Guo L."/>
            <person name="Ye K."/>
            <person name="Wang L."/>
        </authorList>
    </citation>
    <scope>NUCLEOTIDE SEQUENCE [LARGE SCALE GENOMIC DNA]</scope>
    <source>
        <strain evidence="12">W13939</strain>
    </source>
</reference>